<organism evidence="2 3">
    <name type="scientific">Streptomyces hyaluromycini</name>
    <dbReference type="NCBI Taxonomy" id="1377993"/>
    <lineage>
        <taxon>Bacteria</taxon>
        <taxon>Bacillati</taxon>
        <taxon>Actinomycetota</taxon>
        <taxon>Actinomycetes</taxon>
        <taxon>Kitasatosporales</taxon>
        <taxon>Streptomycetaceae</taxon>
        <taxon>Streptomyces</taxon>
    </lineage>
</organism>
<feature type="compositionally biased region" description="Basic and acidic residues" evidence="1">
    <location>
        <begin position="152"/>
        <end position="177"/>
    </location>
</feature>
<evidence type="ECO:0000256" key="1">
    <source>
        <dbReference type="SAM" id="MobiDB-lite"/>
    </source>
</evidence>
<gene>
    <name evidence="2" type="ORF">ABT404_18955</name>
</gene>
<evidence type="ECO:0008006" key="4">
    <source>
        <dbReference type="Google" id="ProtNLM"/>
    </source>
</evidence>
<feature type="non-terminal residue" evidence="2">
    <location>
        <position position="1"/>
    </location>
</feature>
<dbReference type="Proteomes" id="UP001474181">
    <property type="component" value="Unassembled WGS sequence"/>
</dbReference>
<keyword evidence="3" id="KW-1185">Reference proteome</keyword>
<dbReference type="EMBL" id="JBEPEK010000123">
    <property type="protein sequence ID" value="MER7181534.1"/>
    <property type="molecule type" value="Genomic_DNA"/>
</dbReference>
<comment type="caution">
    <text evidence="2">The sequence shown here is derived from an EMBL/GenBank/DDBJ whole genome shotgun (WGS) entry which is preliminary data.</text>
</comment>
<sequence>PGSCPPVPAPRFLPPGSCPLRPDGLPRSGAWIPNPLERITARRAEPDEPEEQPAKQSAQVQAERNEPAVTEHVLERVNEQLANERASLTPAPRQVGRRAVTPIPHRTSGAEETTLPPDYQRIPTAVRQAAGPVTGPVTARHVGDAPGTDVSMRAKPEPLRRRPVRLVDRSQLRKPPDGRFTTCP</sequence>
<protein>
    <recommendedName>
        <fullName evidence="4">Histidine kinase</fullName>
    </recommendedName>
</protein>
<reference evidence="2 3" key="1">
    <citation type="submission" date="2024-06" db="EMBL/GenBank/DDBJ databases">
        <title>The Natural Products Discovery Center: Release of the First 8490 Sequenced Strains for Exploring Actinobacteria Biosynthetic Diversity.</title>
        <authorList>
            <person name="Kalkreuter E."/>
            <person name="Kautsar S.A."/>
            <person name="Yang D."/>
            <person name="Bader C.D."/>
            <person name="Teijaro C.N."/>
            <person name="Fluegel L."/>
            <person name="Davis C.M."/>
            <person name="Simpson J.R."/>
            <person name="Lauterbach L."/>
            <person name="Steele A.D."/>
            <person name="Gui C."/>
            <person name="Meng S."/>
            <person name="Li G."/>
            <person name="Viehrig K."/>
            <person name="Ye F."/>
            <person name="Su P."/>
            <person name="Kiefer A.F."/>
            <person name="Nichols A."/>
            <person name="Cepeda A.J."/>
            <person name="Yan W."/>
            <person name="Fan B."/>
            <person name="Jiang Y."/>
            <person name="Adhikari A."/>
            <person name="Zheng C.-J."/>
            <person name="Schuster L."/>
            <person name="Cowan T.M."/>
            <person name="Smanski M.J."/>
            <person name="Chevrette M.G."/>
            <person name="De Carvalho L.P.S."/>
            <person name="Shen B."/>
        </authorList>
    </citation>
    <scope>NUCLEOTIDE SEQUENCE [LARGE SCALE GENOMIC DNA]</scope>
    <source>
        <strain evidence="2 3">NPDC000234</strain>
    </source>
</reference>
<evidence type="ECO:0000313" key="3">
    <source>
        <dbReference type="Proteomes" id="UP001474181"/>
    </source>
</evidence>
<name>A0ABV1WXN2_9ACTN</name>
<evidence type="ECO:0000313" key="2">
    <source>
        <dbReference type="EMBL" id="MER7181534.1"/>
    </source>
</evidence>
<feature type="region of interest" description="Disordered" evidence="1">
    <location>
        <begin position="1"/>
        <end position="69"/>
    </location>
</feature>
<feature type="compositionally biased region" description="Pro residues" evidence="1">
    <location>
        <begin position="1"/>
        <end position="17"/>
    </location>
</feature>
<feature type="region of interest" description="Disordered" evidence="1">
    <location>
        <begin position="83"/>
        <end position="184"/>
    </location>
</feature>
<proteinExistence type="predicted"/>
<dbReference type="RefSeq" id="WP_350782403.1">
    <property type="nucleotide sequence ID" value="NZ_JBEPEK010000123.1"/>
</dbReference>
<accession>A0ABV1WXN2</accession>